<evidence type="ECO:0000313" key="2">
    <source>
        <dbReference type="Proteomes" id="UP000255389"/>
    </source>
</evidence>
<reference evidence="1 2" key="1">
    <citation type="submission" date="2018-06" db="EMBL/GenBank/DDBJ databases">
        <authorList>
            <consortium name="Pathogen Informatics"/>
            <person name="Doyle S."/>
        </authorList>
    </citation>
    <scope>NUCLEOTIDE SEQUENCE [LARGE SCALE GENOMIC DNA]</scope>
    <source>
        <strain evidence="1 2">NCTC1542</strain>
    </source>
</reference>
<accession>A0A378WC74</accession>
<dbReference type="Pfam" id="PF07799">
    <property type="entry name" value="DUF1643"/>
    <property type="match status" value="1"/>
</dbReference>
<proteinExistence type="predicted"/>
<dbReference type="InterPro" id="IPR012441">
    <property type="entry name" value="DUF1643"/>
</dbReference>
<organism evidence="1 2">
    <name type="scientific">Mycolicibacterium fortuitum</name>
    <name type="common">Mycobacterium fortuitum</name>
    <dbReference type="NCBI Taxonomy" id="1766"/>
    <lineage>
        <taxon>Bacteria</taxon>
        <taxon>Bacillati</taxon>
        <taxon>Actinomycetota</taxon>
        <taxon>Actinomycetes</taxon>
        <taxon>Mycobacteriales</taxon>
        <taxon>Mycobacteriaceae</taxon>
        <taxon>Mycolicibacterium</taxon>
    </lineage>
</organism>
<protein>
    <submittedName>
        <fullName evidence="1">Uncharacterized protein conserved in bacteria</fullName>
    </submittedName>
</protein>
<dbReference type="AlphaFoldDB" id="A0A378WC74"/>
<dbReference type="Proteomes" id="UP000255389">
    <property type="component" value="Unassembled WGS sequence"/>
</dbReference>
<name>A0A378WC74_MYCFO</name>
<dbReference type="EMBL" id="UGQY01000006">
    <property type="protein sequence ID" value="SUA31369.1"/>
    <property type="molecule type" value="Genomic_DNA"/>
</dbReference>
<evidence type="ECO:0000313" key="1">
    <source>
        <dbReference type="EMBL" id="SUA31369.1"/>
    </source>
</evidence>
<gene>
    <name evidence="1" type="ORF">NCTC1542_06723</name>
</gene>
<sequence length="184" mass="19793">MTFGALHHPWALLRPPPVPDRVVIDPTRPALGWVLSSSHCTGPVLRRCVNFARGWGYGSVNIAGLYSSPPVGDSADSHAGRPGLDVALDEMVAACDLILLAWGADVDSHRARHVTAALWRRCASCGGSLGVLGWTYNGQPSQPQDVAPATVPECFTTPPCPEQHEWWATHEADDSNWSQLLSVP</sequence>